<proteinExistence type="predicted"/>
<dbReference type="InterPro" id="IPR035985">
    <property type="entry name" value="Ubiquitin-activating_enz"/>
</dbReference>
<dbReference type="Gramene" id="ORGLA02G0316200.1">
    <property type="protein sequence ID" value="ORGLA02G0316200.1"/>
    <property type="gene ID" value="ORGLA02G0316200"/>
</dbReference>
<reference evidence="4 5" key="2">
    <citation type="submission" date="2018-04" db="EMBL/GenBank/DDBJ databases">
        <title>OglaRS2 (Oryza glaberrima Reference Sequence Version 2).</title>
        <authorList>
            <person name="Zhang J."/>
            <person name="Kudrna D."/>
            <person name="Lee S."/>
            <person name="Talag J."/>
            <person name="Rajasekar S."/>
            <person name="Wing R.A."/>
        </authorList>
    </citation>
    <scope>NUCLEOTIDE SEQUENCE [LARGE SCALE GENOMIC DNA]</scope>
    <source>
        <strain evidence="4 5">cv. IRGC 96717</strain>
    </source>
</reference>
<dbReference type="Proteomes" id="UP000007306">
    <property type="component" value="Chromosome 2"/>
</dbReference>
<dbReference type="SUPFAM" id="SSF69572">
    <property type="entry name" value="Activating enzymes of the ubiquitin-like proteins"/>
    <property type="match status" value="1"/>
</dbReference>
<dbReference type="Gene3D" id="3.40.50.720">
    <property type="entry name" value="NAD(P)-binding Rossmann-like Domain"/>
    <property type="match status" value="1"/>
</dbReference>
<evidence type="ECO:0000256" key="2">
    <source>
        <dbReference type="SAM" id="MobiDB-lite"/>
    </source>
</evidence>
<protein>
    <recommendedName>
        <fullName evidence="3">THIF-type NAD/FAD binding fold domain-containing protein</fullName>
    </recommendedName>
</protein>
<dbReference type="Pfam" id="PF00899">
    <property type="entry name" value="ThiF"/>
    <property type="match status" value="1"/>
</dbReference>
<sequence>MEGGGDGDGGRSRAEAIMRELERLRAEREELDGRIRLLESQLRLGAAPLPPSAAAEVEPTGSPSSSSSAAADMISRYRRHLLLPQFGLEGQRKLSQSSILVVGAGGLGSPVAMYLAACGVGKSEFPFFYHPKHCSNLTWKNYCDFLYNKSCSSGINYRTSSFGKNVSSPEEQIFLLRMR</sequence>
<evidence type="ECO:0000313" key="5">
    <source>
        <dbReference type="Proteomes" id="UP000007306"/>
    </source>
</evidence>
<feature type="coiled-coil region" evidence="1">
    <location>
        <begin position="11"/>
        <end position="41"/>
    </location>
</feature>
<evidence type="ECO:0000256" key="1">
    <source>
        <dbReference type="SAM" id="Coils"/>
    </source>
</evidence>
<reference evidence="4" key="1">
    <citation type="submission" date="2015-06" db="UniProtKB">
        <authorList>
            <consortium name="EnsemblPlants"/>
        </authorList>
    </citation>
    <scope>IDENTIFICATION</scope>
</reference>
<organism evidence="4 5">
    <name type="scientific">Oryza glaberrima</name>
    <name type="common">African rice</name>
    <dbReference type="NCBI Taxonomy" id="4538"/>
    <lineage>
        <taxon>Eukaryota</taxon>
        <taxon>Viridiplantae</taxon>
        <taxon>Streptophyta</taxon>
        <taxon>Embryophyta</taxon>
        <taxon>Tracheophyta</taxon>
        <taxon>Spermatophyta</taxon>
        <taxon>Magnoliopsida</taxon>
        <taxon>Liliopsida</taxon>
        <taxon>Poales</taxon>
        <taxon>Poaceae</taxon>
        <taxon>BOP clade</taxon>
        <taxon>Oryzoideae</taxon>
        <taxon>Oryzeae</taxon>
        <taxon>Oryzinae</taxon>
        <taxon>Oryza</taxon>
    </lineage>
</organism>
<feature type="domain" description="THIF-type NAD/FAD binding fold" evidence="3">
    <location>
        <begin position="77"/>
        <end position="122"/>
    </location>
</feature>
<keyword evidence="1" id="KW-0175">Coiled coil</keyword>
<name>I1P5A6_ORYGL</name>
<dbReference type="STRING" id="4538.I1P5A6"/>
<evidence type="ECO:0000313" key="4">
    <source>
        <dbReference type="EnsemblPlants" id="ORGLA02G0316200.1"/>
    </source>
</evidence>
<accession>I1P5A6</accession>
<dbReference type="EnsemblPlants" id="ORGLA02G0316200.1">
    <property type="protein sequence ID" value="ORGLA02G0316200.1"/>
    <property type="gene ID" value="ORGLA02G0316200"/>
</dbReference>
<evidence type="ECO:0000259" key="3">
    <source>
        <dbReference type="Pfam" id="PF00899"/>
    </source>
</evidence>
<feature type="region of interest" description="Disordered" evidence="2">
    <location>
        <begin position="49"/>
        <end position="69"/>
    </location>
</feature>
<dbReference type="AlphaFoldDB" id="I1P5A6"/>
<dbReference type="eggNOG" id="KOG2017">
    <property type="taxonomic scope" value="Eukaryota"/>
</dbReference>
<dbReference type="HOGENOM" id="CLU_1505731_0_0_1"/>
<dbReference type="InterPro" id="IPR000594">
    <property type="entry name" value="ThiF_NAD_FAD-bd"/>
</dbReference>
<keyword evidence="5" id="KW-1185">Reference proteome</keyword>
<dbReference type="GO" id="GO:0008641">
    <property type="term" value="F:ubiquitin-like modifier activating enzyme activity"/>
    <property type="evidence" value="ECO:0007669"/>
    <property type="project" value="InterPro"/>
</dbReference>